<dbReference type="RefSeq" id="WP_083438564.1">
    <property type="nucleotide sequence ID" value="NZ_CP011371.1"/>
</dbReference>
<evidence type="ECO:0000313" key="4">
    <source>
        <dbReference type="Proteomes" id="UP000035352"/>
    </source>
</evidence>
<proteinExistence type="predicted"/>
<dbReference type="InterPro" id="IPR010496">
    <property type="entry name" value="AL/BT2_dom"/>
</dbReference>
<name>A0A0G3BQL7_9BURK</name>
<dbReference type="STRING" id="413882.AAW51_5046"/>
<evidence type="ECO:0000313" key="3">
    <source>
        <dbReference type="EMBL" id="AKJ31737.1"/>
    </source>
</evidence>
<dbReference type="GO" id="GO:0016787">
    <property type="term" value="F:hydrolase activity"/>
    <property type="evidence" value="ECO:0007669"/>
    <property type="project" value="UniProtKB-KW"/>
</dbReference>
<dbReference type="AlphaFoldDB" id="A0A0G3BQL7"/>
<feature type="region of interest" description="Disordered" evidence="1">
    <location>
        <begin position="1"/>
        <end position="21"/>
    </location>
</feature>
<gene>
    <name evidence="3" type="ORF">AAW51_5046</name>
</gene>
<dbReference type="Gene3D" id="2.60.120.560">
    <property type="entry name" value="Exo-inulinase, domain 1"/>
    <property type="match status" value="1"/>
</dbReference>
<reference evidence="3 4" key="1">
    <citation type="submission" date="2015-05" db="EMBL/GenBank/DDBJ databases">
        <authorList>
            <person name="Tang B."/>
            <person name="Yu Y."/>
        </authorList>
    </citation>
    <scope>NUCLEOTIDE SEQUENCE [LARGE SCALE GENOMIC DNA]</scope>
    <source>
        <strain evidence="3 4">DSM 7029</strain>
    </source>
</reference>
<organism evidence="3 4">
    <name type="scientific">Caldimonas brevitalea</name>
    <dbReference type="NCBI Taxonomy" id="413882"/>
    <lineage>
        <taxon>Bacteria</taxon>
        <taxon>Pseudomonadati</taxon>
        <taxon>Pseudomonadota</taxon>
        <taxon>Betaproteobacteria</taxon>
        <taxon>Burkholderiales</taxon>
        <taxon>Sphaerotilaceae</taxon>
        <taxon>Caldimonas</taxon>
    </lineage>
</organism>
<protein>
    <submittedName>
        <fullName evidence="3">Secreted glycosyl hydrolase</fullName>
    </submittedName>
</protein>
<evidence type="ECO:0000256" key="1">
    <source>
        <dbReference type="SAM" id="MobiDB-lite"/>
    </source>
</evidence>
<accession>A0A0G3BQL7</accession>
<dbReference type="Proteomes" id="UP000035352">
    <property type="component" value="Chromosome"/>
</dbReference>
<sequence>MQGNVFTGGPPPGRFAQNLDEEPLPPTLWRAYRGEGFPLDSWQVHDDDVMQAISGAPAVDLVSAERYADFVLDFEWALPAGGNSGVLYRVHESASAAWQSGPEMQLLDDTRHPDAREPVTRCGSVYGIAPPAPFPLPPIGGFVASRIVVRGWHVEHWLGGRLVLSCDLDEGGLRARIADTKFAEFPNFAREREGHIVLQHHGAAVRFRRLRIRRL</sequence>
<dbReference type="Pfam" id="PF06439">
    <property type="entry name" value="3keto-disac_hyd"/>
    <property type="match status" value="1"/>
</dbReference>
<feature type="domain" description="3-keto-alpha-glucoside-1,2-lyase/3-keto-2-hydroxy-glucal hydratase" evidence="2">
    <location>
        <begin position="29"/>
        <end position="213"/>
    </location>
</feature>
<evidence type="ECO:0000259" key="2">
    <source>
        <dbReference type="Pfam" id="PF06439"/>
    </source>
</evidence>
<keyword evidence="4" id="KW-1185">Reference proteome</keyword>
<dbReference type="OrthoDB" id="176168at2"/>
<dbReference type="KEGG" id="pbh:AAW51_5046"/>
<dbReference type="EMBL" id="CP011371">
    <property type="protein sequence ID" value="AKJ31737.1"/>
    <property type="molecule type" value="Genomic_DNA"/>
</dbReference>
<keyword evidence="3" id="KW-0378">Hydrolase</keyword>